<evidence type="ECO:0000259" key="12">
    <source>
        <dbReference type="Pfam" id="PF00144"/>
    </source>
</evidence>
<dbReference type="InterPro" id="IPR001466">
    <property type="entry name" value="Beta-lactam-related"/>
</dbReference>
<comment type="pathway">
    <text evidence="2">Glycolipid biosynthesis; glycosylphosphatidylinositol-anchor biosynthesis.</text>
</comment>
<feature type="transmembrane region" description="Helical" evidence="11">
    <location>
        <begin position="45"/>
        <end position="67"/>
    </location>
</feature>
<dbReference type="OrthoDB" id="28748at2759"/>
<evidence type="ECO:0000256" key="4">
    <source>
        <dbReference type="ARBA" id="ARBA00022502"/>
    </source>
</evidence>
<keyword evidence="14" id="KW-1185">Reference proteome</keyword>
<keyword evidence="9" id="KW-0325">Glycoprotein</keyword>
<dbReference type="Proteomes" id="UP000813461">
    <property type="component" value="Unassembled WGS sequence"/>
</dbReference>
<dbReference type="AlphaFoldDB" id="A0A8K0QWZ2"/>
<dbReference type="GO" id="GO:0042765">
    <property type="term" value="C:GPI-anchor transamidase complex"/>
    <property type="evidence" value="ECO:0007669"/>
    <property type="project" value="InterPro"/>
</dbReference>
<evidence type="ECO:0000256" key="1">
    <source>
        <dbReference type="ARBA" id="ARBA00004477"/>
    </source>
</evidence>
<keyword evidence="7 11" id="KW-1133">Transmembrane helix</keyword>
<dbReference type="SUPFAM" id="SSF56601">
    <property type="entry name" value="beta-lactamase/transpeptidase-like"/>
    <property type="match status" value="1"/>
</dbReference>
<evidence type="ECO:0000256" key="10">
    <source>
        <dbReference type="SAM" id="MobiDB-lite"/>
    </source>
</evidence>
<dbReference type="PANTHER" id="PTHR21072">
    <property type="entry name" value="GPI TRANSAMIDASE COMPONENT PIG-S"/>
    <property type="match status" value="1"/>
</dbReference>
<dbReference type="EMBL" id="JAGMVJ010000022">
    <property type="protein sequence ID" value="KAH7073385.1"/>
    <property type="molecule type" value="Genomic_DNA"/>
</dbReference>
<evidence type="ECO:0000256" key="6">
    <source>
        <dbReference type="ARBA" id="ARBA00022824"/>
    </source>
</evidence>
<comment type="caution">
    <text evidence="13">The sequence shown here is derived from an EMBL/GenBank/DDBJ whole genome shotgun (WGS) entry which is preliminary data.</text>
</comment>
<evidence type="ECO:0000256" key="8">
    <source>
        <dbReference type="ARBA" id="ARBA00023136"/>
    </source>
</evidence>
<evidence type="ECO:0000256" key="3">
    <source>
        <dbReference type="ARBA" id="ARBA00005316"/>
    </source>
</evidence>
<keyword evidence="8 11" id="KW-0472">Membrane</keyword>
<comment type="subcellular location">
    <subcellularLocation>
        <location evidence="1">Endoplasmic reticulum membrane</location>
        <topology evidence="1">Multi-pass membrane protein</topology>
    </subcellularLocation>
</comment>
<dbReference type="Gene3D" id="3.40.710.10">
    <property type="entry name" value="DD-peptidase/beta-lactamase superfamily"/>
    <property type="match status" value="1"/>
</dbReference>
<evidence type="ECO:0000256" key="2">
    <source>
        <dbReference type="ARBA" id="ARBA00004687"/>
    </source>
</evidence>
<evidence type="ECO:0000256" key="5">
    <source>
        <dbReference type="ARBA" id="ARBA00022692"/>
    </source>
</evidence>
<dbReference type="PANTHER" id="PTHR21072:SF13">
    <property type="entry name" value="GPI TRANSAMIDASE COMPONENT PIG-S"/>
    <property type="match status" value="1"/>
</dbReference>
<evidence type="ECO:0000313" key="14">
    <source>
        <dbReference type="Proteomes" id="UP000813461"/>
    </source>
</evidence>
<sequence length="1052" mass="114657">MASPTSPNASLASSAAPSASSGTQKPLDAVRSPKLPPPESKESIWLRRLAILSFWAVVLLLGLPIWLKTTAIYRAELPLQQMTDWAEGRVCTPVFPLRIAIEAPFSPADARSLISQTQHILNDLNEFPAHQPHLLLAPSPASANVSQQVVVDGSDMASSDEDITLKVRLIEVETGATPRAHLQAYAPTLDVYYSADQTPTQSSTISPLVGFLAQELHALFSEEQSQLAHVLSRAPGTDTTKLPPLTTEQFAELERQSTRALKYAPTYHLTFSLFTPAFAPSAWDIQPALTKYLDPLLSSLSTISNFTVDTQVQLYAKLSPSISQPEYDEELKAWTLRKEDLSGFVNAAEWPLSPSIGEGPTVNFIVYVPDQSQSPLLIKENGGNSWLVPQWGGVHILNTIGDATPESLGVDVLAPAMHSFSTQLTSLFGLSHAPASLPLRISTLERVRATSLIVSTASTLGALAQVYRKLPSIPVPDNVAQSSILAMTHLHQACDLLRAGRVPTALEHARVAQVEAEKAFFEKSMVGQVYFPDEHKVAVYLPLLGPVAVPLIMAALKEIKSALKRIARSDVVRRCQTQARKRYPQPILPSQEPALAPVPTPQRGWLHTKPFFSPVSNLAQSAQSLLPERFAASKGQILRCKTIRMSLAQGVQGVKDVLDGAVKDNSPGLVFAAVDKSGKVLVDHAAGTVGVDSSEPMNKDETIFWIASCTKLVTVISVLQLVEQGKIPLDDPEFVKKIAPEIKEKKVYADGATPADQEKDVTVRMLLAHTAGFAYGFLDPRIPGDKVIEGVAGDRNDILNARLVNQPGSMWEYGVNNDWAGIILERVTGQTLSVYMTEHIFAPVGISPEGATMFPTKEQQKHIAHMHQRDAEGKLKEREQLFKAYYDFTTREQQDKALQSGGAGLFSKPKEYVKILAAILNDGTSPQTGKQILKKESVDLLFENQIPNQPDFARSGLTPANTELAAPVPEFYPQPGNPPQGWGLGGFLTIAPGPTGRGANTIWWMGLPNCFWWVDRERGIAGFLGSQVLPNGDPKAIPAWFMAEKTIYDNLE</sequence>
<evidence type="ECO:0000256" key="9">
    <source>
        <dbReference type="ARBA" id="ARBA00023180"/>
    </source>
</evidence>
<dbReference type="GO" id="GO:0016255">
    <property type="term" value="P:attachment of GPI anchor to protein"/>
    <property type="evidence" value="ECO:0007669"/>
    <property type="project" value="InterPro"/>
</dbReference>
<dbReference type="GO" id="GO:0006506">
    <property type="term" value="P:GPI anchor biosynthetic process"/>
    <property type="evidence" value="ECO:0007669"/>
    <property type="project" value="UniProtKB-UniPathway"/>
</dbReference>
<feature type="region of interest" description="Disordered" evidence="10">
    <location>
        <begin position="1"/>
        <end position="39"/>
    </location>
</feature>
<proteinExistence type="inferred from homology"/>
<keyword evidence="4" id="KW-0337">GPI-anchor biosynthesis</keyword>
<dbReference type="InterPro" id="IPR012338">
    <property type="entry name" value="Beta-lactam/transpept-like"/>
</dbReference>
<feature type="domain" description="Beta-lactamase-related" evidence="12">
    <location>
        <begin position="664"/>
        <end position="1036"/>
    </location>
</feature>
<accession>A0A8K0QWZ2</accession>
<feature type="compositionally biased region" description="Low complexity" evidence="10">
    <location>
        <begin position="1"/>
        <end position="21"/>
    </location>
</feature>
<keyword evidence="6" id="KW-0256">Endoplasmic reticulum</keyword>
<organism evidence="13 14">
    <name type="scientific">Paraphoma chrysanthemicola</name>
    <dbReference type="NCBI Taxonomy" id="798071"/>
    <lineage>
        <taxon>Eukaryota</taxon>
        <taxon>Fungi</taxon>
        <taxon>Dikarya</taxon>
        <taxon>Ascomycota</taxon>
        <taxon>Pezizomycotina</taxon>
        <taxon>Dothideomycetes</taxon>
        <taxon>Pleosporomycetidae</taxon>
        <taxon>Pleosporales</taxon>
        <taxon>Pleosporineae</taxon>
        <taxon>Phaeosphaeriaceae</taxon>
        <taxon>Paraphoma</taxon>
    </lineage>
</organism>
<reference evidence="13" key="1">
    <citation type="journal article" date="2021" name="Nat. Commun.">
        <title>Genetic determinants of endophytism in the Arabidopsis root mycobiome.</title>
        <authorList>
            <person name="Mesny F."/>
            <person name="Miyauchi S."/>
            <person name="Thiergart T."/>
            <person name="Pickel B."/>
            <person name="Atanasova L."/>
            <person name="Karlsson M."/>
            <person name="Huettel B."/>
            <person name="Barry K.W."/>
            <person name="Haridas S."/>
            <person name="Chen C."/>
            <person name="Bauer D."/>
            <person name="Andreopoulos W."/>
            <person name="Pangilinan J."/>
            <person name="LaButti K."/>
            <person name="Riley R."/>
            <person name="Lipzen A."/>
            <person name="Clum A."/>
            <person name="Drula E."/>
            <person name="Henrissat B."/>
            <person name="Kohler A."/>
            <person name="Grigoriev I.V."/>
            <person name="Martin F.M."/>
            <person name="Hacquard S."/>
        </authorList>
    </citation>
    <scope>NUCLEOTIDE SEQUENCE</scope>
    <source>
        <strain evidence="13">MPI-SDFR-AT-0120</strain>
    </source>
</reference>
<dbReference type="InterPro" id="IPR019540">
    <property type="entry name" value="PtdIno-glycan_biosynth_class_S"/>
</dbReference>
<dbReference type="Pfam" id="PF00144">
    <property type="entry name" value="Beta-lactamase"/>
    <property type="match status" value="1"/>
</dbReference>
<dbReference type="Pfam" id="PF10510">
    <property type="entry name" value="PIG-S"/>
    <property type="match status" value="1"/>
</dbReference>
<evidence type="ECO:0000256" key="7">
    <source>
        <dbReference type="ARBA" id="ARBA00022989"/>
    </source>
</evidence>
<evidence type="ECO:0000313" key="13">
    <source>
        <dbReference type="EMBL" id="KAH7073385.1"/>
    </source>
</evidence>
<keyword evidence="5 11" id="KW-0812">Transmembrane</keyword>
<evidence type="ECO:0000256" key="11">
    <source>
        <dbReference type="SAM" id="Phobius"/>
    </source>
</evidence>
<name>A0A8K0QWZ2_9PLEO</name>
<comment type="similarity">
    <text evidence="3">Belongs to the PIGS family.</text>
</comment>
<dbReference type="UniPathway" id="UPA00196"/>
<protein>
    <submittedName>
        <fullName evidence="13">Phosphatidylinositol-glycan biosynthesis class S protein-domain-containing protein</fullName>
    </submittedName>
</protein>
<gene>
    <name evidence="13" type="ORF">FB567DRAFT_454051</name>
</gene>